<feature type="chain" id="PRO_5043712497" evidence="1">
    <location>
        <begin position="24"/>
        <end position="94"/>
    </location>
</feature>
<protein>
    <submittedName>
        <fullName evidence="2">Uncharacterized protein</fullName>
    </submittedName>
</protein>
<dbReference type="AlphaFoldDB" id="A0AAW8QZ88"/>
<accession>A0AAW8QZ88</accession>
<gene>
    <name evidence="2" type="ORF">RM544_01865</name>
</gene>
<name>A0AAW8QZ88_9ALTE</name>
<reference evidence="2 3" key="1">
    <citation type="submission" date="2023-09" db="EMBL/GenBank/DDBJ databases">
        <authorList>
            <person name="Rey-Velasco X."/>
        </authorList>
    </citation>
    <scope>NUCLEOTIDE SEQUENCE [LARGE SCALE GENOMIC DNA]</scope>
    <source>
        <strain evidence="2 3">W409</strain>
    </source>
</reference>
<dbReference type="RefSeq" id="WP_311360083.1">
    <property type="nucleotide sequence ID" value="NZ_JAVRIE010000001.1"/>
</dbReference>
<feature type="signal peptide" evidence="1">
    <location>
        <begin position="1"/>
        <end position="23"/>
    </location>
</feature>
<sequence length="94" mass="10692">MKLKLLAVTVLSVLSVFTGTVNAQNDINKDLVKDKTITMQLIDNSLEQQSLEFAKIQFESDIKTMLAGKPFEYKRSFFARNSEQSRSDKTLSEE</sequence>
<proteinExistence type="predicted"/>
<dbReference type="Proteomes" id="UP001249020">
    <property type="component" value="Unassembled WGS sequence"/>
</dbReference>
<evidence type="ECO:0000313" key="3">
    <source>
        <dbReference type="Proteomes" id="UP001249020"/>
    </source>
</evidence>
<organism evidence="2 3">
    <name type="scientific">Brumicola blandensis</name>
    <dbReference type="NCBI Taxonomy" id="3075611"/>
    <lineage>
        <taxon>Bacteria</taxon>
        <taxon>Pseudomonadati</taxon>
        <taxon>Pseudomonadota</taxon>
        <taxon>Gammaproteobacteria</taxon>
        <taxon>Alteromonadales</taxon>
        <taxon>Alteromonadaceae</taxon>
        <taxon>Brumicola</taxon>
    </lineage>
</organism>
<keyword evidence="1" id="KW-0732">Signal</keyword>
<dbReference type="EMBL" id="JAVRIE010000001">
    <property type="protein sequence ID" value="MDT0581272.1"/>
    <property type="molecule type" value="Genomic_DNA"/>
</dbReference>
<keyword evidence="3" id="KW-1185">Reference proteome</keyword>
<comment type="caution">
    <text evidence="2">The sequence shown here is derived from an EMBL/GenBank/DDBJ whole genome shotgun (WGS) entry which is preliminary data.</text>
</comment>
<evidence type="ECO:0000256" key="1">
    <source>
        <dbReference type="SAM" id="SignalP"/>
    </source>
</evidence>
<evidence type="ECO:0000313" key="2">
    <source>
        <dbReference type="EMBL" id="MDT0581272.1"/>
    </source>
</evidence>